<gene>
    <name evidence="2" type="ordered locus">Halxa_0306</name>
</gene>
<evidence type="ECO:0000256" key="1">
    <source>
        <dbReference type="SAM" id="MobiDB-lite"/>
    </source>
</evidence>
<name>F8DEV5_HALXS</name>
<organism evidence="2 3">
    <name type="scientific">Halopiger xanaduensis (strain DSM 18323 / JCM 14033 / SH-6)</name>
    <dbReference type="NCBI Taxonomy" id="797210"/>
    <lineage>
        <taxon>Archaea</taxon>
        <taxon>Methanobacteriati</taxon>
        <taxon>Methanobacteriota</taxon>
        <taxon>Stenosarchaea group</taxon>
        <taxon>Halobacteria</taxon>
        <taxon>Halobacteriales</taxon>
        <taxon>Natrialbaceae</taxon>
        <taxon>Halopiger</taxon>
    </lineage>
</organism>
<feature type="compositionally biased region" description="Acidic residues" evidence="1">
    <location>
        <begin position="29"/>
        <end position="43"/>
    </location>
</feature>
<dbReference type="Proteomes" id="UP000006794">
    <property type="component" value="Plasmid pHALXA03"/>
</dbReference>
<evidence type="ECO:0000313" key="2">
    <source>
        <dbReference type="EMBL" id="AEH39545.1"/>
    </source>
</evidence>
<dbReference type="RefSeq" id="WP_013876083.1">
    <property type="nucleotide sequence ID" value="NC_015659.1"/>
</dbReference>
<feature type="region of interest" description="Disordered" evidence="1">
    <location>
        <begin position="1"/>
        <end position="57"/>
    </location>
</feature>
<dbReference type="OrthoDB" id="381243at2157"/>
<keyword evidence="2" id="KW-0614">Plasmid</keyword>
<protein>
    <submittedName>
        <fullName evidence="2">Uncharacterized protein</fullName>
    </submittedName>
</protein>
<reference evidence="3" key="1">
    <citation type="journal article" date="2012" name="Stand. Genomic Sci.">
        <title>Complete genome sequence of Halopiger xanaduensis type strain (SH-6(T)).</title>
        <authorList>
            <person name="Anderson I."/>
            <person name="Tindall B.J."/>
            <person name="Rohde M."/>
            <person name="Lucas S."/>
            <person name="Han J."/>
            <person name="Lapidus A."/>
            <person name="Cheng J.F."/>
            <person name="Goodwin L."/>
            <person name="Pitluck S."/>
            <person name="Peters L."/>
            <person name="Pati A."/>
            <person name="Mikhailova N."/>
            <person name="Pagani I."/>
            <person name="Teshima H."/>
            <person name="Han C."/>
            <person name="Tapia R."/>
            <person name="Land M."/>
            <person name="Woyke T."/>
            <person name="Klenk H.P."/>
            <person name="Kyrpides N."/>
            <person name="Ivanova N."/>
        </authorList>
    </citation>
    <scope>NUCLEOTIDE SEQUENCE [LARGE SCALE GENOMIC DNA]</scope>
    <source>
        <strain evidence="3">DSM 18323 / JCM 14033 / SH-6</strain>
        <plasmid evidence="3">Plasmid pHALXA03</plasmid>
    </source>
</reference>
<dbReference type="KEGG" id="hxa:Halxa_0306"/>
<accession>F8DEV5</accession>
<proteinExistence type="predicted"/>
<evidence type="ECO:0000313" key="3">
    <source>
        <dbReference type="Proteomes" id="UP000006794"/>
    </source>
</evidence>
<dbReference type="GeneID" id="10795659"/>
<sequence length="219" mass="25168">MSTTDPRADESTDRPSLERAQYARRDWWGEDDADDEPTPDETDAIGRDPNGNTVTEQKIESLAHLWLKQTSEDPFLDPVALCEPPEDGMHDREGIRADLTDPEVYPPTADGPHVPQKIMERKAPSSKRWRYSEEYGHLTYGGIIPDRPKADLLELVGYVTANIAAVDVPPRNQRLILEGAETLKRRDELHDVQIMRRVAEWIFLPKQLHDDADRDFRRY</sequence>
<dbReference type="EMBL" id="CP002842">
    <property type="protein sequence ID" value="AEH39545.1"/>
    <property type="molecule type" value="Genomic_DNA"/>
</dbReference>
<dbReference type="HOGENOM" id="CLU_1259076_0_0_2"/>
<geneLocation type="plasmid" evidence="2 3">
    <name>pHALXA03</name>
</geneLocation>
<dbReference type="AlphaFoldDB" id="F8DEV5"/>
<feature type="compositionally biased region" description="Basic and acidic residues" evidence="1">
    <location>
        <begin position="1"/>
        <end position="28"/>
    </location>
</feature>
<keyword evidence="3" id="KW-1185">Reference proteome</keyword>